<organism evidence="10">
    <name type="scientific">mine drainage metagenome</name>
    <dbReference type="NCBI Taxonomy" id="410659"/>
    <lineage>
        <taxon>unclassified sequences</taxon>
        <taxon>metagenomes</taxon>
        <taxon>ecological metagenomes</taxon>
    </lineage>
</organism>
<evidence type="ECO:0000256" key="4">
    <source>
        <dbReference type="ARBA" id="ARBA00022692"/>
    </source>
</evidence>
<gene>
    <name evidence="10" type="ORF">B1A_01670</name>
</gene>
<evidence type="ECO:0000256" key="9">
    <source>
        <dbReference type="SAM" id="Phobius"/>
    </source>
</evidence>
<evidence type="ECO:0000256" key="8">
    <source>
        <dbReference type="ARBA" id="ARBA00023136"/>
    </source>
</evidence>
<evidence type="ECO:0000313" key="10">
    <source>
        <dbReference type="EMBL" id="EQD79539.1"/>
    </source>
</evidence>
<comment type="caution">
    <text evidence="10">The sequence shown here is derived from an EMBL/GenBank/DDBJ whole genome shotgun (WGS) entry which is preliminary data.</text>
</comment>
<comment type="similarity">
    <text evidence="2">Belongs to the SecY/SEC61-alpha family.</text>
</comment>
<evidence type="ECO:0000256" key="3">
    <source>
        <dbReference type="ARBA" id="ARBA00022448"/>
    </source>
</evidence>
<sequence length="82" mass="8712">QKKINQWTRYLTVGLALIQAVGTTVTLNRLTGIVLVPGFGSIFLISIILASGSVFLMWIGEMITEFGIGNGASLIIFAGIVS</sequence>
<name>T1DDR8_9ZZZZ</name>
<keyword evidence="8 9" id="KW-0472">Membrane</keyword>
<dbReference type="InterPro" id="IPR002208">
    <property type="entry name" value="SecY/SEC61-alpha"/>
</dbReference>
<dbReference type="SUPFAM" id="SSF103491">
    <property type="entry name" value="Preprotein translocase SecY subunit"/>
    <property type="match status" value="1"/>
</dbReference>
<dbReference type="Pfam" id="PF00344">
    <property type="entry name" value="SecY"/>
    <property type="match status" value="1"/>
</dbReference>
<comment type="subcellular location">
    <subcellularLocation>
        <location evidence="1">Membrane</location>
        <topology evidence="1">Multi-pass membrane protein</topology>
    </subcellularLocation>
</comment>
<dbReference type="Gene3D" id="1.10.3370.10">
    <property type="entry name" value="SecY subunit domain"/>
    <property type="match status" value="1"/>
</dbReference>
<keyword evidence="5" id="KW-0653">Protein transport</keyword>
<dbReference type="InterPro" id="IPR023201">
    <property type="entry name" value="SecY_dom_sf"/>
</dbReference>
<dbReference type="GO" id="GO:0015031">
    <property type="term" value="P:protein transport"/>
    <property type="evidence" value="ECO:0007669"/>
    <property type="project" value="UniProtKB-KW"/>
</dbReference>
<dbReference type="PROSITE" id="PS00756">
    <property type="entry name" value="SECY_2"/>
    <property type="match status" value="1"/>
</dbReference>
<reference evidence="10" key="1">
    <citation type="submission" date="2013-08" db="EMBL/GenBank/DDBJ databases">
        <authorList>
            <person name="Mendez C."/>
            <person name="Richter M."/>
            <person name="Ferrer M."/>
            <person name="Sanchez J."/>
        </authorList>
    </citation>
    <scope>NUCLEOTIDE SEQUENCE</scope>
</reference>
<evidence type="ECO:0000256" key="5">
    <source>
        <dbReference type="ARBA" id="ARBA00022927"/>
    </source>
</evidence>
<keyword evidence="6 9" id="KW-1133">Transmembrane helix</keyword>
<dbReference type="GO" id="GO:0016020">
    <property type="term" value="C:membrane"/>
    <property type="evidence" value="ECO:0007669"/>
    <property type="project" value="UniProtKB-SubCell"/>
</dbReference>
<evidence type="ECO:0000256" key="2">
    <source>
        <dbReference type="ARBA" id="ARBA00005751"/>
    </source>
</evidence>
<protein>
    <submittedName>
        <fullName evidence="10">SecY protein</fullName>
    </submittedName>
</protein>
<dbReference type="PRINTS" id="PR00303">
    <property type="entry name" value="SECYTRNLCASE"/>
</dbReference>
<dbReference type="InterPro" id="IPR030659">
    <property type="entry name" value="SecY_CS"/>
</dbReference>
<dbReference type="EMBL" id="AUZX01001269">
    <property type="protein sequence ID" value="EQD79539.1"/>
    <property type="molecule type" value="Genomic_DNA"/>
</dbReference>
<evidence type="ECO:0000256" key="1">
    <source>
        <dbReference type="ARBA" id="ARBA00004141"/>
    </source>
</evidence>
<keyword evidence="3" id="KW-0813">Transport</keyword>
<evidence type="ECO:0000256" key="7">
    <source>
        <dbReference type="ARBA" id="ARBA00023010"/>
    </source>
</evidence>
<keyword evidence="4 9" id="KW-0812">Transmembrane</keyword>
<feature type="non-terminal residue" evidence="10">
    <location>
        <position position="1"/>
    </location>
</feature>
<dbReference type="AlphaFoldDB" id="T1DDR8"/>
<feature type="transmembrane region" description="Helical" evidence="9">
    <location>
        <begin position="33"/>
        <end position="59"/>
    </location>
</feature>
<keyword evidence="7" id="KW-0811">Translocation</keyword>
<proteinExistence type="inferred from homology"/>
<reference evidence="10" key="2">
    <citation type="journal article" date="2014" name="ISME J.">
        <title>Microbial stratification in low pH oxic and suboxic macroscopic growths along an acid mine drainage.</title>
        <authorList>
            <person name="Mendez-Garcia C."/>
            <person name="Mesa V."/>
            <person name="Sprenger R.R."/>
            <person name="Richter M."/>
            <person name="Diez M.S."/>
            <person name="Solano J."/>
            <person name="Bargiela R."/>
            <person name="Golyshina O.V."/>
            <person name="Manteca A."/>
            <person name="Ramos J.L."/>
            <person name="Gallego J.R."/>
            <person name="Llorente I."/>
            <person name="Martins Dos Santos V.A."/>
            <person name="Jensen O.N."/>
            <person name="Pelaez A.I."/>
            <person name="Sanchez J."/>
            <person name="Ferrer M."/>
        </authorList>
    </citation>
    <scope>NUCLEOTIDE SEQUENCE</scope>
</reference>
<accession>T1DDR8</accession>
<evidence type="ECO:0000256" key="6">
    <source>
        <dbReference type="ARBA" id="ARBA00022989"/>
    </source>
</evidence>
<feature type="non-terminal residue" evidence="10">
    <location>
        <position position="82"/>
    </location>
</feature>